<dbReference type="Pfam" id="PF09699">
    <property type="entry name" value="Paired_CXXCH_1"/>
    <property type="match status" value="2"/>
</dbReference>
<evidence type="ECO:0000313" key="4">
    <source>
        <dbReference type="EMBL" id="TXS95588.1"/>
    </source>
</evidence>
<keyword evidence="5" id="KW-1185">Reference proteome</keyword>
<keyword evidence="1 2" id="KW-0732">Signal</keyword>
<dbReference type="PANTHER" id="PTHR35038:SF6">
    <property type="entry name" value="SURFACE LOCALIZED DECAHEME CYTOCHROME C LIPOPROTEIN"/>
    <property type="match status" value="1"/>
</dbReference>
<evidence type="ECO:0000256" key="1">
    <source>
        <dbReference type="ARBA" id="ARBA00022729"/>
    </source>
</evidence>
<dbReference type="AlphaFoldDB" id="A0A5C9A488"/>
<reference evidence="4 5" key="1">
    <citation type="submission" date="2019-08" db="EMBL/GenBank/DDBJ databases">
        <title>Parahaliea maris sp. nov., isolated from the surface seawater.</title>
        <authorList>
            <person name="Liu Y."/>
        </authorList>
    </citation>
    <scope>NUCLEOTIDE SEQUENCE [LARGE SCALE GENOMIC DNA]</scope>
    <source>
        <strain evidence="4 5">HSLHS9</strain>
    </source>
</reference>
<feature type="domain" description="Doubled CXXCH motif" evidence="3">
    <location>
        <begin position="160"/>
        <end position="201"/>
    </location>
</feature>
<dbReference type="SUPFAM" id="SSF48695">
    <property type="entry name" value="Multiheme cytochromes"/>
    <property type="match status" value="1"/>
</dbReference>
<dbReference type="GO" id="GO:0016491">
    <property type="term" value="F:oxidoreductase activity"/>
    <property type="evidence" value="ECO:0007669"/>
    <property type="project" value="TreeGrafter"/>
</dbReference>
<dbReference type="InterPro" id="IPR051829">
    <property type="entry name" value="Multiheme_Cytochr_ET"/>
</dbReference>
<name>A0A5C9A488_9GAMM</name>
<dbReference type="EMBL" id="VRZA01000002">
    <property type="protein sequence ID" value="TXS95588.1"/>
    <property type="molecule type" value="Genomic_DNA"/>
</dbReference>
<evidence type="ECO:0000313" key="5">
    <source>
        <dbReference type="Proteomes" id="UP000321039"/>
    </source>
</evidence>
<dbReference type="RefSeq" id="WP_148067499.1">
    <property type="nucleotide sequence ID" value="NZ_VRZA01000002.1"/>
</dbReference>
<feature type="chain" id="PRO_5022987909" evidence="2">
    <location>
        <begin position="24"/>
        <end position="291"/>
    </location>
</feature>
<dbReference type="Proteomes" id="UP000321039">
    <property type="component" value="Unassembled WGS sequence"/>
</dbReference>
<proteinExistence type="predicted"/>
<accession>A0A5C9A488</accession>
<dbReference type="InterPro" id="IPR010177">
    <property type="entry name" value="Paired_CXXCH_1"/>
</dbReference>
<evidence type="ECO:0000256" key="2">
    <source>
        <dbReference type="SAM" id="SignalP"/>
    </source>
</evidence>
<feature type="domain" description="Doubled CXXCH motif" evidence="3">
    <location>
        <begin position="208"/>
        <end position="244"/>
    </location>
</feature>
<sequence>MPLRLQGLFAILLLCLWSVSASAADSCLDCHLDSADHPVNAILHTPHASLAGGGSDACMACHGSSASHVAAPTNAAPDLSFGPRWPLASTDASGACLGCHAGGEQMHWAGSSHESADLACSDCHTLHRQSQFSVAQDPATTGCLNCHSSVRAELRLPSRHPIAEGKTECTDCHNPHGSSTPALLRQVTLNDNCLSCHSEKRGPFLWEHPPASEDCSLCHQPHGSVHDRLLTARGPALCQQCHAAAFHPSLPYGAEGLAGGSPNQNVLGKNCLNCHGQVHGSNHPSGARLTR</sequence>
<dbReference type="NCBIfam" id="TIGR01905">
    <property type="entry name" value="paired_CXXCH_1"/>
    <property type="match status" value="2"/>
</dbReference>
<evidence type="ECO:0000259" key="3">
    <source>
        <dbReference type="Pfam" id="PF09699"/>
    </source>
</evidence>
<comment type="caution">
    <text evidence="4">The sequence shown here is derived from an EMBL/GenBank/DDBJ whole genome shotgun (WGS) entry which is preliminary data.</text>
</comment>
<dbReference type="InterPro" id="IPR020015">
    <property type="entry name" value="Decahaem_cyt-c_DmsE"/>
</dbReference>
<dbReference type="InterPro" id="IPR036280">
    <property type="entry name" value="Multihaem_cyt_sf"/>
</dbReference>
<gene>
    <name evidence="4" type="ORF">FV139_06825</name>
</gene>
<organism evidence="4 5">
    <name type="scientific">Parahaliea maris</name>
    <dbReference type="NCBI Taxonomy" id="2716870"/>
    <lineage>
        <taxon>Bacteria</taxon>
        <taxon>Pseudomonadati</taxon>
        <taxon>Pseudomonadota</taxon>
        <taxon>Gammaproteobacteria</taxon>
        <taxon>Cellvibrionales</taxon>
        <taxon>Halieaceae</taxon>
        <taxon>Parahaliea</taxon>
    </lineage>
</organism>
<dbReference type="Gene3D" id="1.10.287.3080">
    <property type="match status" value="1"/>
</dbReference>
<dbReference type="PANTHER" id="PTHR35038">
    <property type="entry name" value="DISSIMILATORY SULFITE REDUCTASE SIRA"/>
    <property type="match status" value="1"/>
</dbReference>
<dbReference type="Gene3D" id="3.90.10.10">
    <property type="entry name" value="Cytochrome C3"/>
    <property type="match status" value="1"/>
</dbReference>
<feature type="signal peptide" evidence="2">
    <location>
        <begin position="1"/>
        <end position="23"/>
    </location>
</feature>
<dbReference type="Gene3D" id="1.10.1130.10">
    <property type="entry name" value="Flavocytochrome C3, Chain A"/>
    <property type="match status" value="1"/>
</dbReference>
<dbReference type="NCBIfam" id="TIGR03508">
    <property type="entry name" value="decahem_SO"/>
    <property type="match status" value="1"/>
</dbReference>
<protein>
    <submittedName>
        <fullName evidence="4">DmsE family decaheme c-type cytochrome</fullName>
    </submittedName>
</protein>